<keyword evidence="1" id="KW-0732">Signal</keyword>
<proteinExistence type="predicted"/>
<organism evidence="3 4">
    <name type="scientific">Lentilactobacillus fungorum</name>
    <dbReference type="NCBI Taxonomy" id="2201250"/>
    <lineage>
        <taxon>Bacteria</taxon>
        <taxon>Bacillati</taxon>
        <taxon>Bacillota</taxon>
        <taxon>Bacilli</taxon>
        <taxon>Lactobacillales</taxon>
        <taxon>Lactobacillaceae</taxon>
        <taxon>Lentilactobacillus</taxon>
    </lineage>
</organism>
<comment type="caution">
    <text evidence="3">The sequence shown here is derived from an EMBL/GenBank/DDBJ whole genome shotgun (WGS) entry which is preliminary data.</text>
</comment>
<dbReference type="Pfam" id="PF03496">
    <property type="entry name" value="ADPrib_exo_Tox"/>
    <property type="match status" value="1"/>
</dbReference>
<reference evidence="3 4" key="1">
    <citation type="journal article" date="2021" name="Int. J. Syst. Evol. Microbiol.">
        <title>Lentilactobacillus fungorum sp. nov., isolated from spent mushroom substrates.</title>
        <authorList>
            <person name="Tohno M."/>
            <person name="Tanizawa Y."/>
            <person name="Kojima Y."/>
            <person name="Sakamoto M."/>
            <person name="Ohkuma M."/>
            <person name="Kobayashi H."/>
        </authorList>
    </citation>
    <scope>NUCLEOTIDE SEQUENCE [LARGE SCALE GENOMIC DNA]</scope>
    <source>
        <strain evidence="3 4">YK48G</strain>
    </source>
</reference>
<dbReference type="EMBL" id="BNJR01000017">
    <property type="protein sequence ID" value="GHP14877.1"/>
    <property type="molecule type" value="Genomic_DNA"/>
</dbReference>
<dbReference type="SUPFAM" id="SSF56399">
    <property type="entry name" value="ADP-ribosylation"/>
    <property type="match status" value="1"/>
</dbReference>
<feature type="domain" description="ADP ribosyltransferase" evidence="2">
    <location>
        <begin position="138"/>
        <end position="298"/>
    </location>
</feature>
<evidence type="ECO:0000259" key="2">
    <source>
        <dbReference type="Pfam" id="PF03496"/>
    </source>
</evidence>
<feature type="chain" id="PRO_5047443029" description="ADP ribosyltransferase domain-containing protein" evidence="1">
    <location>
        <begin position="27"/>
        <end position="329"/>
    </location>
</feature>
<evidence type="ECO:0000313" key="3">
    <source>
        <dbReference type="EMBL" id="GHP14877.1"/>
    </source>
</evidence>
<evidence type="ECO:0000313" key="4">
    <source>
        <dbReference type="Proteomes" id="UP000604765"/>
    </source>
</evidence>
<sequence length="329" mass="36197">MMFNPKRAILGIALIMGMLVAMPVNAQSVKKEVHGNTTTTVSTTYTAKLKNVGQPQLVTNKRTVLYPLVNGDVNRGNYIVVPKNTVLTVKSKLLSHQGDVVTLPHSQQSFGLIGPQKSTYSTKGLKNSPQVIKKLRAASKKWSKDLSKADIAAIRYYTDKGYGKINTALRDSESKPGKKVTTNIQRINTSIDRFKLTKPLTIYRGTSLVGVKKSLANQSLRVGRAYQDPAYSSCTLSQMIALGFSKQHVMLKINVPAGNYGAYIDPISTNVGEKEYLLKSGTKLIVTKIQKGDSTTRTVTNVKQKGKQAKRQVVNTKIHYTLVTLNLKK</sequence>
<gene>
    <name evidence="3" type="ORF">YK48G_23020</name>
</gene>
<accession>A0ABQ3W361</accession>
<keyword evidence="4" id="KW-1185">Reference proteome</keyword>
<feature type="signal peptide" evidence="1">
    <location>
        <begin position="1"/>
        <end position="26"/>
    </location>
</feature>
<dbReference type="Proteomes" id="UP000604765">
    <property type="component" value="Unassembled WGS sequence"/>
</dbReference>
<name>A0ABQ3W361_9LACO</name>
<dbReference type="PROSITE" id="PS51996">
    <property type="entry name" value="TR_MART"/>
    <property type="match status" value="1"/>
</dbReference>
<evidence type="ECO:0000256" key="1">
    <source>
        <dbReference type="SAM" id="SignalP"/>
    </source>
</evidence>
<dbReference type="Gene3D" id="3.90.176.10">
    <property type="entry name" value="Toxin ADP-ribosyltransferase, Chain A, domain 1"/>
    <property type="match status" value="1"/>
</dbReference>
<dbReference type="InterPro" id="IPR003540">
    <property type="entry name" value="ADP-ribosyltransferase"/>
</dbReference>
<protein>
    <recommendedName>
        <fullName evidence="2">ADP ribosyltransferase domain-containing protein</fullName>
    </recommendedName>
</protein>